<evidence type="ECO:0000256" key="1">
    <source>
        <dbReference type="SAM" id="MobiDB-lite"/>
    </source>
</evidence>
<feature type="region of interest" description="Disordered" evidence="1">
    <location>
        <begin position="1"/>
        <end position="42"/>
    </location>
</feature>
<dbReference type="SUPFAM" id="SSF51011">
    <property type="entry name" value="Glycosyl hydrolase domain"/>
    <property type="match status" value="1"/>
</dbReference>
<organism evidence="2 3">
    <name type="scientific">Clavibacter michiganensis</name>
    <dbReference type="NCBI Taxonomy" id="28447"/>
    <lineage>
        <taxon>Bacteria</taxon>
        <taxon>Bacillati</taxon>
        <taxon>Actinomycetota</taxon>
        <taxon>Actinomycetes</taxon>
        <taxon>Micrococcales</taxon>
        <taxon>Microbacteriaceae</taxon>
        <taxon>Clavibacter</taxon>
    </lineage>
</organism>
<dbReference type="Gene3D" id="3.20.20.80">
    <property type="entry name" value="Glycosidases"/>
    <property type="match status" value="1"/>
</dbReference>
<feature type="region of interest" description="Disordered" evidence="1">
    <location>
        <begin position="71"/>
        <end position="91"/>
    </location>
</feature>
<dbReference type="PANTHER" id="PTHR10357:SF213">
    <property type="entry name" value="ALPHA AMYLASE CATALYTIC REGION"/>
    <property type="match status" value="1"/>
</dbReference>
<evidence type="ECO:0000313" key="2">
    <source>
        <dbReference type="EMBL" id="PPF67213.1"/>
    </source>
</evidence>
<accession>A0A2S5VT19</accession>
<dbReference type="InterPro" id="IPR017853">
    <property type="entry name" value="GH"/>
</dbReference>
<evidence type="ECO:0000313" key="3">
    <source>
        <dbReference type="Proteomes" id="UP000239241"/>
    </source>
</evidence>
<dbReference type="RefSeq" id="WP_104290510.1">
    <property type="nucleotide sequence ID" value="NZ_PSXY01000014.1"/>
</dbReference>
<reference evidence="2 3" key="1">
    <citation type="submission" date="2018-02" db="EMBL/GenBank/DDBJ databases">
        <title>Bacteriophage NCPPB3778 and a type I-E CRISPR drive the evolution of the US Biological Select Agent, Rathayibacter toxicus.</title>
        <authorList>
            <person name="Davis E.W.II."/>
            <person name="Tabima J.F."/>
            <person name="Weisberg A.J."/>
            <person name="Lopes L.D."/>
            <person name="Wiseman M.S."/>
            <person name="Wiseman M.S."/>
            <person name="Pupko T."/>
            <person name="Belcher M.S."/>
            <person name="Sechler A.J."/>
            <person name="Tancos M.A."/>
            <person name="Schroeder B.K."/>
            <person name="Murray T.D."/>
            <person name="Luster D.G."/>
            <person name="Schneider W.L."/>
            <person name="Rogers E."/>
            <person name="Andreote F.D."/>
            <person name="Grunwald N.J."/>
            <person name="Putnam M.L."/>
            <person name="Chang J.H."/>
        </authorList>
    </citation>
    <scope>NUCLEOTIDE SEQUENCE [LARGE SCALE GENOMIC DNA]</scope>
    <source>
        <strain evidence="2 3">AY1B3</strain>
    </source>
</reference>
<dbReference type="SUPFAM" id="SSF51445">
    <property type="entry name" value="(Trans)glycosidases"/>
    <property type="match status" value="1"/>
</dbReference>
<dbReference type="Proteomes" id="UP000239241">
    <property type="component" value="Unassembled WGS sequence"/>
</dbReference>
<feature type="compositionally biased region" description="Low complexity" evidence="1">
    <location>
        <begin position="71"/>
        <end position="89"/>
    </location>
</feature>
<gene>
    <name evidence="2" type="ORF">C5E16_09870</name>
</gene>
<name>A0A2S5VT19_9MICO</name>
<dbReference type="GO" id="GO:0016798">
    <property type="term" value="F:hydrolase activity, acting on glycosyl bonds"/>
    <property type="evidence" value="ECO:0007669"/>
    <property type="project" value="UniProtKB-KW"/>
</dbReference>
<dbReference type="CDD" id="cd00551">
    <property type="entry name" value="AmyAc_family"/>
    <property type="match status" value="1"/>
</dbReference>
<comment type="caution">
    <text evidence="2">The sequence shown here is derived from an EMBL/GenBank/DDBJ whole genome shotgun (WGS) entry which is preliminary data.</text>
</comment>
<proteinExistence type="predicted"/>
<sequence>MGSAALTTDPAAGGHDHDPAHPDVLPAEGRVPDGADTAPPVDRDALAADLRPLVGDAADGLAAALADDLGGAPESRPAATDAAALPDHAPGLDLDRRTGGVCYVDRYADDLAGLAARIPALRDLGLTHLQVTPVAERADDLDDDDDDDARLAPGIRVRAGLGSAADLSGLAEALHDAGLTLAVDLSPADPDADLPGRIRGAVREAVALAAAGADVVRVDPADVLGDRPDADRAALLALIARLARRTAPALALAVAADSDPRATAGLLDGDAVRLADDPALTALVWEALATRSASLLSRALDRRADAPAGSAWIARVRSHDALRWSFDDQDARALGIDPEEHRRFLAEYHVGRFPGSHARGIEHPGGAVAGTTASLAGLEQDDPGAVERILLAHSIALSTGGLPLLVLGDEVGQLNDYGYDDVPAHADDSRWVNRPLYPFERYDQRDDRTTSTGVIHAGIRRLVAVRRATPALGGTRIVGFDANDPHVLGYQRPHEDGTVLVLANLGDEAATVSAETLGGFAEEAVDLVRDERLRLTKGIVLSPRTFVWLQAAHDLA</sequence>
<dbReference type="AlphaFoldDB" id="A0A2S5VT19"/>
<protein>
    <submittedName>
        <fullName evidence="2">Glycosidase</fullName>
    </submittedName>
</protein>
<dbReference type="EMBL" id="PSXY01000014">
    <property type="protein sequence ID" value="PPF67213.1"/>
    <property type="molecule type" value="Genomic_DNA"/>
</dbReference>
<dbReference type="PANTHER" id="PTHR10357">
    <property type="entry name" value="ALPHA-AMYLASE FAMILY MEMBER"/>
    <property type="match status" value="1"/>
</dbReference>
<keyword evidence="2" id="KW-0326">Glycosidase</keyword>
<keyword evidence="2" id="KW-0378">Hydrolase</keyword>
<dbReference type="Gene3D" id="2.60.40.1180">
    <property type="entry name" value="Golgi alpha-mannosidase II"/>
    <property type="match status" value="1"/>
</dbReference>
<dbReference type="InterPro" id="IPR013780">
    <property type="entry name" value="Glyco_hydro_b"/>
</dbReference>